<dbReference type="Proteomes" id="UP000807306">
    <property type="component" value="Unassembled WGS sequence"/>
</dbReference>
<evidence type="ECO:0000313" key="1">
    <source>
        <dbReference type="EMBL" id="KAF9533747.1"/>
    </source>
</evidence>
<proteinExistence type="predicted"/>
<dbReference type="EMBL" id="MU157827">
    <property type="protein sequence ID" value="KAF9533747.1"/>
    <property type="molecule type" value="Genomic_DNA"/>
</dbReference>
<dbReference type="AlphaFoldDB" id="A0A9P6JU22"/>
<comment type="caution">
    <text evidence="1">The sequence shown here is derived from an EMBL/GenBank/DDBJ whole genome shotgun (WGS) entry which is preliminary data.</text>
</comment>
<feature type="non-terminal residue" evidence="1">
    <location>
        <position position="74"/>
    </location>
</feature>
<organism evidence="1 2">
    <name type="scientific">Crepidotus variabilis</name>
    <dbReference type="NCBI Taxonomy" id="179855"/>
    <lineage>
        <taxon>Eukaryota</taxon>
        <taxon>Fungi</taxon>
        <taxon>Dikarya</taxon>
        <taxon>Basidiomycota</taxon>
        <taxon>Agaricomycotina</taxon>
        <taxon>Agaricomycetes</taxon>
        <taxon>Agaricomycetidae</taxon>
        <taxon>Agaricales</taxon>
        <taxon>Agaricineae</taxon>
        <taxon>Crepidotaceae</taxon>
        <taxon>Crepidotus</taxon>
    </lineage>
</organism>
<evidence type="ECO:0000313" key="2">
    <source>
        <dbReference type="Proteomes" id="UP000807306"/>
    </source>
</evidence>
<protein>
    <submittedName>
        <fullName evidence="1">Uncharacterized protein</fullName>
    </submittedName>
</protein>
<sequence length="74" mass="8712">FDQTDFSASLPLKFSNIPWPTLRKPQHIRGEDIDCTSTEAFFKALKATVSSQDYQAIVKQSRRRFHPDRWRSKK</sequence>
<keyword evidence="2" id="KW-1185">Reference proteome</keyword>
<name>A0A9P6JU22_9AGAR</name>
<feature type="non-terminal residue" evidence="1">
    <location>
        <position position="1"/>
    </location>
</feature>
<gene>
    <name evidence="1" type="ORF">CPB83DRAFT_735697</name>
</gene>
<reference evidence="1" key="1">
    <citation type="submission" date="2020-11" db="EMBL/GenBank/DDBJ databases">
        <authorList>
            <consortium name="DOE Joint Genome Institute"/>
            <person name="Ahrendt S."/>
            <person name="Riley R."/>
            <person name="Andreopoulos W."/>
            <person name="Labutti K."/>
            <person name="Pangilinan J."/>
            <person name="Ruiz-Duenas F.J."/>
            <person name="Barrasa J.M."/>
            <person name="Sanchez-Garcia M."/>
            <person name="Camarero S."/>
            <person name="Miyauchi S."/>
            <person name="Serrano A."/>
            <person name="Linde D."/>
            <person name="Babiker R."/>
            <person name="Drula E."/>
            <person name="Ayuso-Fernandez I."/>
            <person name="Pacheco R."/>
            <person name="Padilla G."/>
            <person name="Ferreira P."/>
            <person name="Barriuso J."/>
            <person name="Kellner H."/>
            <person name="Castanera R."/>
            <person name="Alfaro M."/>
            <person name="Ramirez L."/>
            <person name="Pisabarro A.G."/>
            <person name="Kuo A."/>
            <person name="Tritt A."/>
            <person name="Lipzen A."/>
            <person name="He G."/>
            <person name="Yan M."/>
            <person name="Ng V."/>
            <person name="Cullen D."/>
            <person name="Martin F."/>
            <person name="Rosso M.-N."/>
            <person name="Henrissat B."/>
            <person name="Hibbett D."/>
            <person name="Martinez A.T."/>
            <person name="Grigoriev I.V."/>
        </authorList>
    </citation>
    <scope>NUCLEOTIDE SEQUENCE</scope>
    <source>
        <strain evidence="1">CBS 506.95</strain>
    </source>
</reference>
<accession>A0A9P6JU22</accession>
<dbReference type="OrthoDB" id="3018897at2759"/>